<dbReference type="Pfam" id="PF00791">
    <property type="entry name" value="ZU5"/>
    <property type="match status" value="1"/>
</dbReference>
<evidence type="ECO:0000256" key="1">
    <source>
        <dbReference type="SAM" id="Coils"/>
    </source>
</evidence>
<proteinExistence type="predicted"/>
<evidence type="ECO:0000313" key="5">
    <source>
        <dbReference type="Proteomes" id="UP000828390"/>
    </source>
</evidence>
<keyword evidence="5" id="KW-1185">Reference proteome</keyword>
<dbReference type="AlphaFoldDB" id="A0A9D4RRF0"/>
<dbReference type="Gene3D" id="1.10.533.10">
    <property type="entry name" value="Death Domain, Fas"/>
    <property type="match status" value="1"/>
</dbReference>
<feature type="coiled-coil region" evidence="1">
    <location>
        <begin position="225"/>
        <end position="252"/>
    </location>
</feature>
<dbReference type="PANTHER" id="PTHR28336">
    <property type="entry name" value="BA1-643"/>
    <property type="match status" value="1"/>
</dbReference>
<sequence length="615" mass="70315">MATVRQYDGDNAIERWRHCDDTTATVRYDYRIVAPDPIALYIPVHAGKQSFHGHTAREYIVKAEKGGKWVCLETREETLENYKDVKFAVAEVNSLERVAVFSRLKRDYSTISKKGGKVTSSFDQRICMTIPKGCITGKDHIMMEVLPLDSSSVTDLKSRSTKCKGLLSSSPIVHMQFESTAFETPVTVTVPCPPNPIKAKKLAAMRKAKEEKMKNPTRAPILLPHEIEALEKEKQKSKLQKMQEQIAAAENQKDEPKPTKWYMGDYAMNEDDENDNLYLISCHGNKWTPVENVNIMQVKLDLLQFDLDRPLEKFMVLRTKTNVKEEEVGSMANEVSSFLSQKFVQVILKQKSNDPLDTVLSVVPTSRTEKTLKKLSQEGYDDGPEPSQALSINEGDVIEVGFRGNIKSRDSEDIQFVYNSNMDSETEFHACEVDKYLQRNFPVYRGVVEVYRNYKVKTATTRRKRRDSNEENEEQPYENKRDKLCELAINIPKYHVEQNSAVIRAPVTIHNTSDPVNDELCRFVAEELGEEWKMVAGYLNVSKPRVQAILRNLQNGDCNDCDARYDMLMTWLKKTPKAVDKVSCLSNALLKSGRGDLAEEIRSRDREFRENHVTN</sequence>
<feature type="domain" description="Death" evidence="3">
    <location>
        <begin position="517"/>
        <end position="605"/>
    </location>
</feature>
<dbReference type="PROSITE" id="PS50017">
    <property type="entry name" value="DEATH_DOMAIN"/>
    <property type="match status" value="1"/>
</dbReference>
<gene>
    <name evidence="4" type="ORF">DPMN_039148</name>
</gene>
<evidence type="ECO:0000313" key="4">
    <source>
        <dbReference type="EMBL" id="KAH3875867.1"/>
    </source>
</evidence>
<evidence type="ECO:0000259" key="3">
    <source>
        <dbReference type="PROSITE" id="PS50017"/>
    </source>
</evidence>
<dbReference type="InterPro" id="IPR000488">
    <property type="entry name" value="Death_dom"/>
</dbReference>
<feature type="region of interest" description="Disordered" evidence="2">
    <location>
        <begin position="459"/>
        <end position="479"/>
    </location>
</feature>
<dbReference type="Gene3D" id="2.60.220.30">
    <property type="match status" value="1"/>
</dbReference>
<protein>
    <recommendedName>
        <fullName evidence="3">Death domain-containing protein</fullName>
    </recommendedName>
</protein>
<dbReference type="EMBL" id="JAIWYP010000002">
    <property type="protein sequence ID" value="KAH3875867.1"/>
    <property type="molecule type" value="Genomic_DNA"/>
</dbReference>
<dbReference type="PANTHER" id="PTHR28336:SF3">
    <property type="entry name" value="CHROMOSOME 11 C6ORF62 HOMOLOG"/>
    <property type="match status" value="1"/>
</dbReference>
<reference evidence="4" key="1">
    <citation type="journal article" date="2019" name="bioRxiv">
        <title>The Genome of the Zebra Mussel, Dreissena polymorpha: A Resource for Invasive Species Research.</title>
        <authorList>
            <person name="McCartney M.A."/>
            <person name="Auch B."/>
            <person name="Kono T."/>
            <person name="Mallez S."/>
            <person name="Zhang Y."/>
            <person name="Obille A."/>
            <person name="Becker A."/>
            <person name="Abrahante J.E."/>
            <person name="Garbe J."/>
            <person name="Badalamenti J.P."/>
            <person name="Herman A."/>
            <person name="Mangelson H."/>
            <person name="Liachko I."/>
            <person name="Sullivan S."/>
            <person name="Sone E.D."/>
            <person name="Koren S."/>
            <person name="Silverstein K.A.T."/>
            <person name="Beckman K.B."/>
            <person name="Gohl D.M."/>
        </authorList>
    </citation>
    <scope>NUCLEOTIDE SEQUENCE</scope>
    <source>
        <strain evidence="4">Duluth1</strain>
        <tissue evidence="4">Whole animal</tissue>
    </source>
</reference>
<keyword evidence="1" id="KW-0175">Coiled coil</keyword>
<comment type="caution">
    <text evidence="4">The sequence shown here is derived from an EMBL/GenBank/DDBJ whole genome shotgun (WGS) entry which is preliminary data.</text>
</comment>
<name>A0A9D4RRF0_DREPO</name>
<dbReference type="GO" id="GO:0007165">
    <property type="term" value="P:signal transduction"/>
    <property type="evidence" value="ECO:0007669"/>
    <property type="project" value="InterPro"/>
</dbReference>
<evidence type="ECO:0000256" key="2">
    <source>
        <dbReference type="SAM" id="MobiDB-lite"/>
    </source>
</evidence>
<accession>A0A9D4RRF0</accession>
<dbReference type="InterPro" id="IPR000906">
    <property type="entry name" value="ZU5_dom"/>
</dbReference>
<dbReference type="Proteomes" id="UP000828390">
    <property type="component" value="Unassembled WGS sequence"/>
</dbReference>
<dbReference type="InterPro" id="IPR011029">
    <property type="entry name" value="DEATH-like_dom_sf"/>
</dbReference>
<organism evidence="4 5">
    <name type="scientific">Dreissena polymorpha</name>
    <name type="common">Zebra mussel</name>
    <name type="synonym">Mytilus polymorpha</name>
    <dbReference type="NCBI Taxonomy" id="45954"/>
    <lineage>
        <taxon>Eukaryota</taxon>
        <taxon>Metazoa</taxon>
        <taxon>Spiralia</taxon>
        <taxon>Lophotrochozoa</taxon>
        <taxon>Mollusca</taxon>
        <taxon>Bivalvia</taxon>
        <taxon>Autobranchia</taxon>
        <taxon>Heteroconchia</taxon>
        <taxon>Euheterodonta</taxon>
        <taxon>Imparidentia</taxon>
        <taxon>Neoheterodontei</taxon>
        <taxon>Myida</taxon>
        <taxon>Dreissenoidea</taxon>
        <taxon>Dreissenidae</taxon>
        <taxon>Dreissena</taxon>
    </lineage>
</organism>
<dbReference type="Pfam" id="PF00531">
    <property type="entry name" value="Death"/>
    <property type="match status" value="1"/>
</dbReference>
<reference evidence="4" key="2">
    <citation type="submission" date="2020-11" db="EMBL/GenBank/DDBJ databases">
        <authorList>
            <person name="McCartney M.A."/>
            <person name="Auch B."/>
            <person name="Kono T."/>
            <person name="Mallez S."/>
            <person name="Becker A."/>
            <person name="Gohl D.M."/>
            <person name="Silverstein K.A.T."/>
            <person name="Koren S."/>
            <person name="Bechman K.B."/>
            <person name="Herman A."/>
            <person name="Abrahante J.E."/>
            <person name="Garbe J."/>
        </authorList>
    </citation>
    <scope>NUCLEOTIDE SEQUENCE</scope>
    <source>
        <strain evidence="4">Duluth1</strain>
        <tissue evidence="4">Whole animal</tissue>
    </source>
</reference>
<dbReference type="SUPFAM" id="SSF47986">
    <property type="entry name" value="DEATH domain"/>
    <property type="match status" value="1"/>
</dbReference>